<evidence type="ECO:0000256" key="2">
    <source>
        <dbReference type="ARBA" id="ARBA00011123"/>
    </source>
</evidence>
<dbReference type="InterPro" id="IPR036113">
    <property type="entry name" value="Asp/Glu-ADT_sf_sub_c"/>
</dbReference>
<dbReference type="SUPFAM" id="SSF141000">
    <property type="entry name" value="Glu-tRNAGln amidotransferase C subunit"/>
    <property type="match status" value="1"/>
</dbReference>
<comment type="caution">
    <text evidence="7">The sequence shown here is derived from an EMBL/GenBank/DDBJ whole genome shotgun (WGS) entry which is preliminary data.</text>
</comment>
<reference evidence="7 8" key="1">
    <citation type="journal article" date="2015" name="Genome Announc.">
        <title>Expanding the biotechnology potential of lactobacilli through comparative genomics of 213 strains and associated genera.</title>
        <authorList>
            <person name="Sun Z."/>
            <person name="Harris H.M."/>
            <person name="McCann A."/>
            <person name="Guo C."/>
            <person name="Argimon S."/>
            <person name="Zhang W."/>
            <person name="Yang X."/>
            <person name="Jeffery I.B."/>
            <person name="Cooney J.C."/>
            <person name="Kagawa T.F."/>
            <person name="Liu W."/>
            <person name="Song Y."/>
            <person name="Salvetti E."/>
            <person name="Wrobel A."/>
            <person name="Rasinkangas P."/>
            <person name="Parkhill J."/>
            <person name="Rea M.C."/>
            <person name="O'Sullivan O."/>
            <person name="Ritari J."/>
            <person name="Douillard F.P."/>
            <person name="Paul Ross R."/>
            <person name="Yang R."/>
            <person name="Briner A.E."/>
            <person name="Felis G.E."/>
            <person name="de Vos W.M."/>
            <person name="Barrangou R."/>
            <person name="Klaenhammer T.R."/>
            <person name="Caufield P.W."/>
            <person name="Cui Y."/>
            <person name="Zhang H."/>
            <person name="O'Toole P.W."/>
        </authorList>
    </citation>
    <scope>NUCLEOTIDE SEQUENCE [LARGE SCALE GENOMIC DNA]</scope>
    <source>
        <strain evidence="7 8">DSM 15814</strain>
    </source>
</reference>
<dbReference type="GO" id="GO:0006450">
    <property type="term" value="P:regulation of translational fidelity"/>
    <property type="evidence" value="ECO:0007669"/>
    <property type="project" value="InterPro"/>
</dbReference>
<sequence>MGMAEEPISRAEVEHVAELAKLSLTDEQASKFTSQLDEIITMIDGLNEVNTDDVKPTTNMADATAFLREDIAVNAHQKDALINEAPETEDGFIKVPAIIDESEDA</sequence>
<proteinExistence type="inferred from homology"/>
<comment type="similarity">
    <text evidence="1 6">Belongs to the GatC family.</text>
</comment>
<dbReference type="PATRIC" id="fig|1114972.6.peg.2103"/>
<dbReference type="eggNOG" id="COG0721">
    <property type="taxonomic scope" value="Bacteria"/>
</dbReference>
<comment type="catalytic activity">
    <reaction evidence="5 6">
        <text>L-glutamyl-tRNA(Gln) + L-glutamine + ATP + H2O = L-glutaminyl-tRNA(Gln) + L-glutamate + ADP + phosphate + H(+)</text>
        <dbReference type="Rhea" id="RHEA:17521"/>
        <dbReference type="Rhea" id="RHEA-COMP:9681"/>
        <dbReference type="Rhea" id="RHEA-COMP:9684"/>
        <dbReference type="ChEBI" id="CHEBI:15377"/>
        <dbReference type="ChEBI" id="CHEBI:15378"/>
        <dbReference type="ChEBI" id="CHEBI:29985"/>
        <dbReference type="ChEBI" id="CHEBI:30616"/>
        <dbReference type="ChEBI" id="CHEBI:43474"/>
        <dbReference type="ChEBI" id="CHEBI:58359"/>
        <dbReference type="ChEBI" id="CHEBI:78520"/>
        <dbReference type="ChEBI" id="CHEBI:78521"/>
        <dbReference type="ChEBI" id="CHEBI:456216"/>
    </reaction>
</comment>
<keyword evidence="6" id="KW-0067">ATP-binding</keyword>
<dbReference type="GO" id="GO:0006412">
    <property type="term" value="P:translation"/>
    <property type="evidence" value="ECO:0007669"/>
    <property type="project" value="UniProtKB-UniRule"/>
</dbReference>
<comment type="subunit">
    <text evidence="2 6">Heterotrimer of A, B and C subunits.</text>
</comment>
<dbReference type="Gene3D" id="1.10.20.60">
    <property type="entry name" value="Glu-tRNAGln amidotransferase C subunit, N-terminal domain"/>
    <property type="match status" value="1"/>
</dbReference>
<dbReference type="GO" id="GO:0050567">
    <property type="term" value="F:glutaminyl-tRNA synthase (glutamine-hydrolyzing) activity"/>
    <property type="evidence" value="ECO:0007669"/>
    <property type="project" value="UniProtKB-UniRule"/>
</dbReference>
<dbReference type="Pfam" id="PF02686">
    <property type="entry name" value="GatC"/>
    <property type="match status" value="1"/>
</dbReference>
<protein>
    <recommendedName>
        <fullName evidence="6">Aspartyl/glutamyl-tRNA(Asn/Gln) amidotransferase subunit C</fullName>
        <shortName evidence="6">Asp/Glu-ADT subunit C</shortName>
        <ecNumber evidence="6">6.3.5.-</ecNumber>
    </recommendedName>
</protein>
<keyword evidence="8" id="KW-1185">Reference proteome</keyword>
<accession>A0A0R1RI76</accession>
<dbReference type="GO" id="GO:0050566">
    <property type="term" value="F:asparaginyl-tRNA synthase (glutamine-hydrolyzing) activity"/>
    <property type="evidence" value="ECO:0007669"/>
    <property type="project" value="RHEA"/>
</dbReference>
<dbReference type="EC" id="6.3.5.-" evidence="6"/>
<evidence type="ECO:0000256" key="6">
    <source>
        <dbReference type="HAMAP-Rule" id="MF_00122"/>
    </source>
</evidence>
<evidence type="ECO:0000256" key="4">
    <source>
        <dbReference type="ARBA" id="ARBA00047380"/>
    </source>
</evidence>
<evidence type="ECO:0000256" key="5">
    <source>
        <dbReference type="ARBA" id="ARBA00047913"/>
    </source>
</evidence>
<evidence type="ECO:0000313" key="7">
    <source>
        <dbReference type="EMBL" id="KRL56422.1"/>
    </source>
</evidence>
<dbReference type="EMBL" id="AZFF01000004">
    <property type="protein sequence ID" value="KRL56422.1"/>
    <property type="molecule type" value="Genomic_DNA"/>
</dbReference>
<keyword evidence="6" id="KW-0436">Ligase</keyword>
<name>A0A0R1RI76_9LACO</name>
<dbReference type="PANTHER" id="PTHR15004">
    <property type="entry name" value="GLUTAMYL-TRNA(GLN) AMIDOTRANSFERASE SUBUNIT C, MITOCHONDRIAL"/>
    <property type="match status" value="1"/>
</dbReference>
<dbReference type="InterPro" id="IPR003837">
    <property type="entry name" value="GatC"/>
</dbReference>
<dbReference type="Proteomes" id="UP000051999">
    <property type="component" value="Unassembled WGS sequence"/>
</dbReference>
<keyword evidence="6" id="KW-0547">Nucleotide-binding</keyword>
<organism evidence="7 8">
    <name type="scientific">Furfurilactobacillus rossiae DSM 15814</name>
    <dbReference type="NCBI Taxonomy" id="1114972"/>
    <lineage>
        <taxon>Bacteria</taxon>
        <taxon>Bacillati</taxon>
        <taxon>Bacillota</taxon>
        <taxon>Bacilli</taxon>
        <taxon>Lactobacillales</taxon>
        <taxon>Lactobacillaceae</taxon>
        <taxon>Furfurilactobacillus</taxon>
    </lineage>
</organism>
<gene>
    <name evidence="6" type="primary">gatC</name>
    <name evidence="7" type="ORF">FD35_GL002058</name>
</gene>
<dbReference type="AlphaFoldDB" id="A0A0R1RI76"/>
<comment type="catalytic activity">
    <reaction evidence="4 6">
        <text>L-aspartyl-tRNA(Asn) + L-glutamine + ATP + H2O = L-asparaginyl-tRNA(Asn) + L-glutamate + ADP + phosphate + 2 H(+)</text>
        <dbReference type="Rhea" id="RHEA:14513"/>
        <dbReference type="Rhea" id="RHEA-COMP:9674"/>
        <dbReference type="Rhea" id="RHEA-COMP:9677"/>
        <dbReference type="ChEBI" id="CHEBI:15377"/>
        <dbReference type="ChEBI" id="CHEBI:15378"/>
        <dbReference type="ChEBI" id="CHEBI:29985"/>
        <dbReference type="ChEBI" id="CHEBI:30616"/>
        <dbReference type="ChEBI" id="CHEBI:43474"/>
        <dbReference type="ChEBI" id="CHEBI:58359"/>
        <dbReference type="ChEBI" id="CHEBI:78515"/>
        <dbReference type="ChEBI" id="CHEBI:78516"/>
        <dbReference type="ChEBI" id="CHEBI:456216"/>
    </reaction>
</comment>
<keyword evidence="6" id="KW-0648">Protein biosynthesis</keyword>
<dbReference type="HAMAP" id="MF_00122">
    <property type="entry name" value="GatC"/>
    <property type="match status" value="1"/>
</dbReference>
<dbReference type="STRING" id="1114972.FD35_GL002058"/>
<comment type="function">
    <text evidence="3 6">Allows the formation of correctly charged Asn-tRNA(Asn) or Gln-tRNA(Gln) through the transamidation of misacylated Asp-tRNA(Asn) or Glu-tRNA(Gln) in organisms which lack either or both of asparaginyl-tRNA or glutaminyl-tRNA synthetases. The reaction takes place in the presence of glutamine and ATP through an activated phospho-Asp-tRNA(Asn) or phospho-Glu-tRNA(Gln).</text>
</comment>
<evidence type="ECO:0000313" key="8">
    <source>
        <dbReference type="Proteomes" id="UP000051999"/>
    </source>
</evidence>
<dbReference type="PANTHER" id="PTHR15004:SF0">
    <property type="entry name" value="GLUTAMYL-TRNA(GLN) AMIDOTRANSFERASE SUBUNIT C, MITOCHONDRIAL"/>
    <property type="match status" value="1"/>
</dbReference>
<evidence type="ECO:0000256" key="1">
    <source>
        <dbReference type="ARBA" id="ARBA00010757"/>
    </source>
</evidence>
<dbReference type="NCBIfam" id="TIGR00135">
    <property type="entry name" value="gatC"/>
    <property type="match status" value="1"/>
</dbReference>
<dbReference type="GO" id="GO:0005524">
    <property type="term" value="F:ATP binding"/>
    <property type="evidence" value="ECO:0007669"/>
    <property type="project" value="UniProtKB-KW"/>
</dbReference>
<dbReference type="GO" id="GO:0070681">
    <property type="term" value="P:glutaminyl-tRNAGln biosynthesis via transamidation"/>
    <property type="evidence" value="ECO:0007669"/>
    <property type="project" value="TreeGrafter"/>
</dbReference>
<evidence type="ECO:0000256" key="3">
    <source>
        <dbReference type="ARBA" id="ARBA00024799"/>
    </source>
</evidence>